<evidence type="ECO:0000313" key="2">
    <source>
        <dbReference type="Proteomes" id="UP000295500"/>
    </source>
</evidence>
<keyword evidence="2" id="KW-1185">Reference proteome</keyword>
<dbReference type="Proteomes" id="UP000295500">
    <property type="component" value="Unassembled WGS sequence"/>
</dbReference>
<dbReference type="InterPro" id="IPR053842">
    <property type="entry name" value="NikA-like"/>
</dbReference>
<evidence type="ECO:0000313" key="1">
    <source>
        <dbReference type="EMBL" id="TDP53709.1"/>
    </source>
</evidence>
<dbReference type="RefSeq" id="WP_133528708.1">
    <property type="nucleotide sequence ID" value="NZ_SNXO01000023.1"/>
</dbReference>
<comment type="caution">
    <text evidence="1">The sequence shown here is derived from an EMBL/GenBank/DDBJ whole genome shotgun (WGS) entry which is preliminary data.</text>
</comment>
<accession>A0A4R6Q1S0</accession>
<gene>
    <name evidence="1" type="ORF">EV211_12324</name>
</gene>
<dbReference type="EMBL" id="SNXO01000023">
    <property type="protein sequence ID" value="TDP53709.1"/>
    <property type="molecule type" value="Genomic_DNA"/>
</dbReference>
<sequence length="109" mass="12741">MKRSIKKQIWMNKKEAEDLKKKAKNACMTESRYIRMLIAGFIPREAPSDSFFADMDKLRALGDELSRKAGTHSEEATSILEDEAKSLHLLQAKIEREYLRPDKVDKRWQ</sequence>
<dbReference type="OrthoDB" id="9796842at2"/>
<dbReference type="Pfam" id="PF21983">
    <property type="entry name" value="NikA-like"/>
    <property type="match status" value="1"/>
</dbReference>
<reference evidence="1 2" key="1">
    <citation type="submission" date="2019-03" db="EMBL/GenBank/DDBJ databases">
        <title>Genomic Encyclopedia of Type Strains, Phase IV (KMG-IV): sequencing the most valuable type-strain genomes for metagenomic binning, comparative biology and taxonomic classification.</title>
        <authorList>
            <person name="Goeker M."/>
        </authorList>
    </citation>
    <scope>NUCLEOTIDE SEQUENCE [LARGE SCALE GENOMIC DNA]</scope>
    <source>
        <strain evidence="1 2">DSM 28287</strain>
    </source>
</reference>
<evidence type="ECO:0008006" key="3">
    <source>
        <dbReference type="Google" id="ProtNLM"/>
    </source>
</evidence>
<dbReference type="AlphaFoldDB" id="A0A4R6Q1S0"/>
<name>A0A4R6Q1S0_9FIRM</name>
<organism evidence="1 2">
    <name type="scientific">Aminicella lysinilytica</name>
    <dbReference type="NCBI Taxonomy" id="433323"/>
    <lineage>
        <taxon>Bacteria</taxon>
        <taxon>Bacillati</taxon>
        <taxon>Bacillota</taxon>
        <taxon>Clostridia</taxon>
        <taxon>Peptostreptococcales</taxon>
        <taxon>Anaerovoracaceae</taxon>
        <taxon>Aminicella</taxon>
    </lineage>
</organism>
<proteinExistence type="predicted"/>
<protein>
    <recommendedName>
        <fullName evidence="3">Ribbon-helix-helix CopG family protein</fullName>
    </recommendedName>
</protein>